<name>A0A2H8TIF6_9HEMI</name>
<dbReference type="AlphaFoldDB" id="A0A2H8TIF6"/>
<accession>A0A2H8TIF6</accession>
<dbReference type="PANTHER" id="PTHR11610">
    <property type="entry name" value="LIPASE"/>
    <property type="match status" value="1"/>
</dbReference>
<feature type="signal peptide" evidence="5">
    <location>
        <begin position="1"/>
        <end position="24"/>
    </location>
</feature>
<dbReference type="GO" id="GO:0016298">
    <property type="term" value="F:lipase activity"/>
    <property type="evidence" value="ECO:0007669"/>
    <property type="project" value="InterPro"/>
</dbReference>
<evidence type="ECO:0000256" key="4">
    <source>
        <dbReference type="RuleBase" id="RU004262"/>
    </source>
</evidence>
<dbReference type="GO" id="GO:0005615">
    <property type="term" value="C:extracellular space"/>
    <property type="evidence" value="ECO:0007669"/>
    <property type="project" value="TreeGrafter"/>
</dbReference>
<proteinExistence type="inferred from homology"/>
<dbReference type="InterPro" id="IPR033906">
    <property type="entry name" value="Lipase_N"/>
</dbReference>
<evidence type="ECO:0000259" key="6">
    <source>
        <dbReference type="Pfam" id="PF00151"/>
    </source>
</evidence>
<dbReference type="EMBL" id="GFXV01002091">
    <property type="protein sequence ID" value="MBW13896.1"/>
    <property type="molecule type" value="Transcribed_RNA"/>
</dbReference>
<organism evidence="7">
    <name type="scientific">Melanaphis sacchari</name>
    <dbReference type="NCBI Taxonomy" id="742174"/>
    <lineage>
        <taxon>Eukaryota</taxon>
        <taxon>Metazoa</taxon>
        <taxon>Ecdysozoa</taxon>
        <taxon>Arthropoda</taxon>
        <taxon>Hexapoda</taxon>
        <taxon>Insecta</taxon>
        <taxon>Pterygota</taxon>
        <taxon>Neoptera</taxon>
        <taxon>Paraneoptera</taxon>
        <taxon>Hemiptera</taxon>
        <taxon>Sternorrhyncha</taxon>
        <taxon>Aphidomorpha</taxon>
        <taxon>Aphidoidea</taxon>
        <taxon>Aphididae</taxon>
        <taxon>Aphidini</taxon>
        <taxon>Melanaphis</taxon>
    </lineage>
</organism>
<dbReference type="InterPro" id="IPR013818">
    <property type="entry name" value="Lipase"/>
</dbReference>
<dbReference type="PANTHER" id="PTHR11610:SF173">
    <property type="entry name" value="LIPASE DOMAIN-CONTAINING PROTEIN-RELATED"/>
    <property type="match status" value="1"/>
</dbReference>
<comment type="similarity">
    <text evidence="2 4">Belongs to the AB hydrolase superfamily. Lipase family.</text>
</comment>
<evidence type="ECO:0000256" key="3">
    <source>
        <dbReference type="ARBA" id="ARBA00022525"/>
    </source>
</evidence>
<reference evidence="7" key="1">
    <citation type="submission" date="2017-10" db="EMBL/GenBank/DDBJ databases">
        <title>Transcriptome Assembly of Sugarcane Aphid Adults.</title>
        <authorList>
            <person name="Scully E.D."/>
            <person name="Palmer N.A."/>
            <person name="Geib S.M."/>
            <person name="Sarath G."/>
            <person name="Sattler S.E."/>
        </authorList>
    </citation>
    <scope>NUCLEOTIDE SEQUENCE</scope>
    <source>
        <tissue evidence="7">Whole body</tissue>
    </source>
</reference>
<dbReference type="SUPFAM" id="SSF53474">
    <property type="entry name" value="alpha/beta-Hydrolases"/>
    <property type="match status" value="1"/>
</dbReference>
<evidence type="ECO:0000313" key="7">
    <source>
        <dbReference type="EMBL" id="MBW13896.1"/>
    </source>
</evidence>
<evidence type="ECO:0000256" key="5">
    <source>
        <dbReference type="SAM" id="SignalP"/>
    </source>
</evidence>
<gene>
    <name evidence="7" type="primary">Pnliprp1_3</name>
</gene>
<keyword evidence="3" id="KW-0964">Secreted</keyword>
<sequence>MLEILNHQISVITLLCMITVLVFTNDISSESGSVDKENEFYVGRKNYHNDEFYHKEVRLYHTSKHVFYWLYTRDNTSGQLLNRSEEHMIESTTFNENNPIKVIIHGWLGTTQEKEGVCSYNVKSYLKVGEYNVICVDWKQYSTDLTYAVAKARVKYIARDIAKVLTKITYNLTIAYDSVHVIGHSMGAHIAGFVGKNLPNLPRVTGLDPAKPMYEKSDPEDRLAITDAMFVDVIHTNAGQDGLSKSIGHMDFFPNGGKKQPDCEKSTSCSHVSAYHYYAHSIWAKDDYIAYKCSSWKDYEANMCNQSYTTYMGEFVDIKGENGDYFLKAATRD</sequence>
<protein>
    <submittedName>
        <fullName evidence="7">Pancreatic lipase-related protein 1</fullName>
    </submittedName>
</protein>
<dbReference type="GO" id="GO:0016042">
    <property type="term" value="P:lipid catabolic process"/>
    <property type="evidence" value="ECO:0007669"/>
    <property type="project" value="TreeGrafter"/>
</dbReference>
<dbReference type="CDD" id="cd00707">
    <property type="entry name" value="Pancreat_lipase_like"/>
    <property type="match status" value="1"/>
</dbReference>
<dbReference type="InterPro" id="IPR029058">
    <property type="entry name" value="AB_hydrolase_fold"/>
</dbReference>
<evidence type="ECO:0000256" key="2">
    <source>
        <dbReference type="ARBA" id="ARBA00010701"/>
    </source>
</evidence>
<evidence type="ECO:0000256" key="1">
    <source>
        <dbReference type="ARBA" id="ARBA00004613"/>
    </source>
</evidence>
<keyword evidence="5" id="KW-0732">Signal</keyword>
<dbReference type="GO" id="GO:0017171">
    <property type="term" value="F:serine hydrolase activity"/>
    <property type="evidence" value="ECO:0007669"/>
    <property type="project" value="TreeGrafter"/>
</dbReference>
<dbReference type="Pfam" id="PF00151">
    <property type="entry name" value="Lipase"/>
    <property type="match status" value="1"/>
</dbReference>
<dbReference type="OrthoDB" id="199913at2759"/>
<comment type="subcellular location">
    <subcellularLocation>
        <location evidence="1">Secreted</location>
    </subcellularLocation>
</comment>
<dbReference type="PRINTS" id="PR00821">
    <property type="entry name" value="TAGLIPASE"/>
</dbReference>
<feature type="chain" id="PRO_5014156772" evidence="5">
    <location>
        <begin position="25"/>
        <end position="333"/>
    </location>
</feature>
<dbReference type="Gene3D" id="3.40.50.1820">
    <property type="entry name" value="alpha/beta hydrolase"/>
    <property type="match status" value="1"/>
</dbReference>
<dbReference type="InterPro" id="IPR000734">
    <property type="entry name" value="TAG_lipase"/>
</dbReference>
<feature type="domain" description="Lipase" evidence="6">
    <location>
        <begin position="62"/>
        <end position="328"/>
    </location>
</feature>